<keyword evidence="15" id="KW-0966">Cell projection</keyword>
<feature type="transmembrane region" description="Helical" evidence="13">
    <location>
        <begin position="34"/>
        <end position="55"/>
    </location>
</feature>
<dbReference type="PRINTS" id="PR00950">
    <property type="entry name" value="TYPE3IMSPROT"/>
</dbReference>
<dbReference type="InterPro" id="IPR006135">
    <property type="entry name" value="T3SS_substrate_exporter"/>
</dbReference>
<evidence type="ECO:0000256" key="1">
    <source>
        <dbReference type="ARBA" id="ARBA00004651"/>
    </source>
</evidence>
<keyword evidence="6 13" id="KW-0812">Transmembrane</keyword>
<protein>
    <recommendedName>
        <fullName evidence="3 13">Flagellar biosynthetic protein FlhB</fullName>
    </recommendedName>
</protein>
<organism evidence="15 17">
    <name type="scientific">Legionella jamestowniensis</name>
    <dbReference type="NCBI Taxonomy" id="455"/>
    <lineage>
        <taxon>Bacteria</taxon>
        <taxon>Pseudomonadati</taxon>
        <taxon>Pseudomonadota</taxon>
        <taxon>Gammaproteobacteria</taxon>
        <taxon>Legionellales</taxon>
        <taxon>Legionellaceae</taxon>
        <taxon>Legionella</taxon>
    </lineage>
</organism>
<keyword evidence="18" id="KW-1185">Reference proteome</keyword>
<comment type="caution">
    <text evidence="15">The sequence shown here is derived from an EMBL/GenBank/DDBJ whole genome shotgun (WGS) entry which is preliminary data.</text>
</comment>
<accession>A0A0W0UWY2</accession>
<dbReference type="Pfam" id="PF01312">
    <property type="entry name" value="Bac_export_2"/>
    <property type="match status" value="1"/>
</dbReference>
<dbReference type="AlphaFoldDB" id="A0A0W0UWY2"/>
<dbReference type="PANTHER" id="PTHR30531:SF12">
    <property type="entry name" value="FLAGELLAR BIOSYNTHETIC PROTEIN FLHB"/>
    <property type="match status" value="1"/>
</dbReference>
<feature type="transmembrane region" description="Helical" evidence="13">
    <location>
        <begin position="101"/>
        <end position="122"/>
    </location>
</feature>
<dbReference type="RefSeq" id="WP_058448442.1">
    <property type="nucleotide sequence ID" value="NZ_CAAAJF010000003.1"/>
</dbReference>
<feature type="transmembrane region" description="Helical" evidence="13">
    <location>
        <begin position="76"/>
        <end position="95"/>
    </location>
</feature>
<dbReference type="PATRIC" id="fig|455.5.peg.394"/>
<keyword evidence="10 13" id="KW-0472">Membrane</keyword>
<reference evidence="16 18" key="2">
    <citation type="submission" date="2016-05" db="EMBL/GenBank/DDBJ databases">
        <authorList>
            <person name="Prochazka B."/>
            <person name="Indra A."/>
            <person name="Hasenberger P."/>
            <person name="Blaschitz M."/>
            <person name="Wagner L."/>
            <person name="Wewalka G."/>
            <person name="Sorschag S."/>
            <person name="Schmid D."/>
            <person name="Ruppitsch W."/>
        </authorList>
    </citation>
    <scope>NUCLEOTIDE SEQUENCE [LARGE SCALE GENOMIC DNA]</scope>
    <source>
        <strain evidence="16 18">974010_12</strain>
    </source>
</reference>
<evidence type="ECO:0000313" key="18">
    <source>
        <dbReference type="Proteomes" id="UP000093336"/>
    </source>
</evidence>
<dbReference type="InterPro" id="IPR006136">
    <property type="entry name" value="FlhB"/>
</dbReference>
<comment type="function">
    <text evidence="12 13">Required for formation of the rod structure in the basal body of the flagellar apparatus. Together with FliI and FliH, may constitute the export apparatus of flagellin.</text>
</comment>
<keyword evidence="7 13" id="KW-1005">Bacterial flagellum biogenesis</keyword>
<gene>
    <name evidence="13" type="primary">flhB</name>
    <name evidence="16" type="ORF">A8135_11130</name>
    <name evidence="15" type="ORF">Ljam_0373</name>
</gene>
<keyword evidence="9 13" id="KW-1133">Transmembrane helix</keyword>
<feature type="transmembrane region" description="Helical" evidence="13">
    <location>
        <begin position="143"/>
        <end position="167"/>
    </location>
</feature>
<evidence type="ECO:0000256" key="5">
    <source>
        <dbReference type="ARBA" id="ARBA00022475"/>
    </source>
</evidence>
<keyword evidence="15" id="KW-0282">Flagellum</keyword>
<reference evidence="15 17" key="1">
    <citation type="submission" date="2015-11" db="EMBL/GenBank/DDBJ databases">
        <title>Genomic analysis of 38 Legionella species identifies large and diverse effector repertoires.</title>
        <authorList>
            <person name="Burstein D."/>
            <person name="Amaro F."/>
            <person name="Zusman T."/>
            <person name="Lifshitz Z."/>
            <person name="Cohen O."/>
            <person name="Gilbert J.A."/>
            <person name="Pupko T."/>
            <person name="Shuman H.A."/>
            <person name="Segal G."/>
        </authorList>
    </citation>
    <scope>NUCLEOTIDE SEQUENCE [LARGE SCALE GENOMIC DNA]</scope>
    <source>
        <strain evidence="15 17">JA-26-G1-E2</strain>
    </source>
</reference>
<feature type="region of interest" description="Disordered" evidence="14">
    <location>
        <begin position="1"/>
        <end position="26"/>
    </location>
</feature>
<comment type="subcellular location">
    <subcellularLocation>
        <location evidence="1">Cell membrane</location>
        <topology evidence="1">Multi-pass membrane protein</topology>
    </subcellularLocation>
</comment>
<comment type="similarity">
    <text evidence="2 13">Belongs to the type III secretion exporter family.</text>
</comment>
<dbReference type="OrthoDB" id="9807950at2"/>
<evidence type="ECO:0000256" key="3">
    <source>
        <dbReference type="ARBA" id="ARBA00021622"/>
    </source>
</evidence>
<evidence type="ECO:0000313" key="15">
    <source>
        <dbReference type="EMBL" id="KTD12157.1"/>
    </source>
</evidence>
<proteinExistence type="inferred from homology"/>
<dbReference type="GO" id="GO:0005886">
    <property type="term" value="C:plasma membrane"/>
    <property type="evidence" value="ECO:0007669"/>
    <property type="project" value="UniProtKB-SubCell"/>
</dbReference>
<evidence type="ECO:0000256" key="14">
    <source>
        <dbReference type="SAM" id="MobiDB-lite"/>
    </source>
</evidence>
<evidence type="ECO:0000256" key="7">
    <source>
        <dbReference type="ARBA" id="ARBA00022795"/>
    </source>
</evidence>
<evidence type="ECO:0000256" key="12">
    <source>
        <dbReference type="ARBA" id="ARBA00025078"/>
    </source>
</evidence>
<name>A0A0W0UWY2_9GAMM</name>
<evidence type="ECO:0000256" key="13">
    <source>
        <dbReference type="RuleBase" id="RU364091"/>
    </source>
</evidence>
<dbReference type="Gene3D" id="6.10.250.2080">
    <property type="match status" value="1"/>
</dbReference>
<dbReference type="PANTHER" id="PTHR30531">
    <property type="entry name" value="FLAGELLAR BIOSYNTHETIC PROTEIN FLHB"/>
    <property type="match status" value="1"/>
</dbReference>
<dbReference type="Proteomes" id="UP000054715">
    <property type="component" value="Unassembled WGS sequence"/>
</dbReference>
<evidence type="ECO:0000256" key="11">
    <source>
        <dbReference type="ARBA" id="ARBA00023225"/>
    </source>
</evidence>
<dbReference type="Gene3D" id="3.40.1690.10">
    <property type="entry name" value="secretion proteins EscU"/>
    <property type="match status" value="1"/>
</dbReference>
<keyword evidence="8 13" id="KW-0653">Protein transport</keyword>
<evidence type="ECO:0000256" key="9">
    <source>
        <dbReference type="ARBA" id="ARBA00022989"/>
    </source>
</evidence>
<dbReference type="GO" id="GO:0044780">
    <property type="term" value="P:bacterial-type flagellum assembly"/>
    <property type="evidence" value="ECO:0007669"/>
    <property type="project" value="InterPro"/>
</dbReference>
<evidence type="ECO:0000256" key="4">
    <source>
        <dbReference type="ARBA" id="ARBA00022448"/>
    </source>
</evidence>
<keyword evidence="4 13" id="KW-0813">Transport</keyword>
<dbReference type="SUPFAM" id="SSF160544">
    <property type="entry name" value="EscU C-terminal domain-like"/>
    <property type="match status" value="1"/>
</dbReference>
<keyword evidence="5 13" id="KW-1003">Cell membrane</keyword>
<dbReference type="GO" id="GO:0009306">
    <property type="term" value="P:protein secretion"/>
    <property type="evidence" value="ECO:0007669"/>
    <property type="project" value="InterPro"/>
</dbReference>
<feature type="transmembrane region" description="Helical" evidence="13">
    <location>
        <begin position="187"/>
        <end position="212"/>
    </location>
</feature>
<keyword evidence="15" id="KW-0969">Cilium</keyword>
<evidence type="ECO:0000313" key="16">
    <source>
        <dbReference type="EMBL" id="OCH98629.1"/>
    </source>
</evidence>
<dbReference type="InterPro" id="IPR029025">
    <property type="entry name" value="T3SS_substrate_exporter_C"/>
</dbReference>
<evidence type="ECO:0000256" key="8">
    <source>
        <dbReference type="ARBA" id="ARBA00022927"/>
    </source>
</evidence>
<dbReference type="EMBL" id="LNYG01000007">
    <property type="protein sequence ID" value="KTD12157.1"/>
    <property type="molecule type" value="Genomic_DNA"/>
</dbReference>
<dbReference type="STRING" id="455.Ljam_0373"/>
<dbReference type="Proteomes" id="UP000093336">
    <property type="component" value="Unassembled WGS sequence"/>
</dbReference>
<dbReference type="NCBIfam" id="TIGR00328">
    <property type="entry name" value="flhB"/>
    <property type="match status" value="1"/>
</dbReference>
<evidence type="ECO:0000256" key="6">
    <source>
        <dbReference type="ARBA" id="ARBA00022692"/>
    </source>
</evidence>
<keyword evidence="11 13" id="KW-1006">Bacterial flagellum protein export</keyword>
<evidence type="ECO:0000256" key="10">
    <source>
        <dbReference type="ARBA" id="ARBA00023136"/>
    </source>
</evidence>
<evidence type="ECO:0000313" key="17">
    <source>
        <dbReference type="Proteomes" id="UP000054715"/>
    </source>
</evidence>
<evidence type="ECO:0000256" key="2">
    <source>
        <dbReference type="ARBA" id="ARBA00010690"/>
    </source>
</evidence>
<dbReference type="EMBL" id="LYOZ01000009">
    <property type="protein sequence ID" value="OCH98629.1"/>
    <property type="molecule type" value="Genomic_DNA"/>
</dbReference>
<sequence length="383" mass="43098">MADEEQSQEKTEQPSPKRLKEAREKGQVARSKDFNATLILLSSGSGIFLFGSYIAEQLMQMMRQAFDFNNQILKTPLVLLGQLYLIIREGFWAILPLLLLILVLSACAPLLMGGWVFSAEVLQPKLSRLNPLKGFKRMFSLKGAVEMAKALVKFLLVVTVAIVVLRWKITFLLSLADFSLSNAISSGLTTVAQCFLLISASLILIAAVDVPFQWHEHNKQLKMTKQELKDEYKETEGKPEVKSHIRKMQQEMARKRMMSEVPKADVVLTNPTHYAVALNYKQQGKKAPVVVAKGKDLIALQINRVAQANNVPSLAVPALTRAIYFSTELNAEIPRGLYVAVAQVLAYIFQLKDKKYYDKNPEFLQNLPIPDEFNRTKKSKTIS</sequence>